<name>A0A8C9GK58_9PRIM</name>
<keyword evidence="2" id="KW-1185">Reference proteome</keyword>
<dbReference type="AlphaFoldDB" id="A0A8C9GK58"/>
<evidence type="ECO:0000313" key="1">
    <source>
        <dbReference type="Ensembl" id="ENSPTEP00000006378.1"/>
    </source>
</evidence>
<protein>
    <submittedName>
        <fullName evidence="1">Uncharacterized protein</fullName>
    </submittedName>
</protein>
<organism evidence="1 2">
    <name type="scientific">Piliocolobus tephrosceles</name>
    <name type="common">Ugandan red Colobus</name>
    <dbReference type="NCBI Taxonomy" id="591936"/>
    <lineage>
        <taxon>Eukaryota</taxon>
        <taxon>Metazoa</taxon>
        <taxon>Chordata</taxon>
        <taxon>Craniata</taxon>
        <taxon>Vertebrata</taxon>
        <taxon>Euteleostomi</taxon>
        <taxon>Mammalia</taxon>
        <taxon>Eutheria</taxon>
        <taxon>Euarchontoglires</taxon>
        <taxon>Primates</taxon>
        <taxon>Haplorrhini</taxon>
        <taxon>Catarrhini</taxon>
        <taxon>Cercopithecidae</taxon>
        <taxon>Colobinae</taxon>
        <taxon>Piliocolobus</taxon>
    </lineage>
</organism>
<sequence length="190" mass="20565">MILAHCTEHALFSSGHTANCQEQPCPDCGGGCASSSAGPFQLWSVCSSCETKTLTTCLFPRASTCSFPKMMVQVTFSIVSQEKVRRPEGRVLRPLLPLHSPRGGASLTDPIWSSLRLPSVYSVMLIPNRACTLVSVGDSLIPTLENCREAAISIRRMIERTAGPRGLQSPYVAFQVPDEATKAPLIKESQ</sequence>
<accession>A0A8C9GK58</accession>
<reference evidence="1" key="1">
    <citation type="submission" date="2025-08" db="UniProtKB">
        <authorList>
            <consortium name="Ensembl"/>
        </authorList>
    </citation>
    <scope>IDENTIFICATION</scope>
</reference>
<dbReference type="Ensembl" id="ENSPTET00000009773.1">
    <property type="protein sequence ID" value="ENSPTEP00000006378.1"/>
    <property type="gene ID" value="ENSPTEG00000007301.1"/>
</dbReference>
<reference evidence="1" key="2">
    <citation type="submission" date="2025-09" db="UniProtKB">
        <authorList>
            <consortium name="Ensembl"/>
        </authorList>
    </citation>
    <scope>IDENTIFICATION</scope>
</reference>
<evidence type="ECO:0000313" key="2">
    <source>
        <dbReference type="Proteomes" id="UP000694416"/>
    </source>
</evidence>
<dbReference type="Proteomes" id="UP000694416">
    <property type="component" value="Unplaced"/>
</dbReference>
<proteinExistence type="predicted"/>